<keyword evidence="5" id="KW-0418">Kinase</keyword>
<evidence type="ECO:0000259" key="8">
    <source>
        <dbReference type="PROSITE" id="PS50109"/>
    </source>
</evidence>
<dbReference type="Gene3D" id="3.30.565.10">
    <property type="entry name" value="Histidine kinase-like ATPase, C-terminal domain"/>
    <property type="match status" value="1"/>
</dbReference>
<evidence type="ECO:0000256" key="4">
    <source>
        <dbReference type="ARBA" id="ARBA00022679"/>
    </source>
</evidence>
<dbReference type="PANTHER" id="PTHR43711:SF31">
    <property type="entry name" value="HISTIDINE KINASE"/>
    <property type="match status" value="1"/>
</dbReference>
<dbReference type="SUPFAM" id="SSF55874">
    <property type="entry name" value="ATPase domain of HSP90 chaperone/DNA topoisomerase II/histidine kinase"/>
    <property type="match status" value="1"/>
</dbReference>
<keyword evidence="3" id="KW-0597">Phosphoprotein</keyword>
<dbReference type="SMART" id="SM00388">
    <property type="entry name" value="HisKA"/>
    <property type="match status" value="1"/>
</dbReference>
<evidence type="ECO:0000313" key="10">
    <source>
        <dbReference type="Proteomes" id="UP000229383"/>
    </source>
</evidence>
<evidence type="ECO:0000256" key="1">
    <source>
        <dbReference type="ARBA" id="ARBA00000085"/>
    </source>
</evidence>
<keyword evidence="7" id="KW-1133">Transmembrane helix</keyword>
<evidence type="ECO:0000256" key="6">
    <source>
        <dbReference type="ARBA" id="ARBA00023012"/>
    </source>
</evidence>
<proteinExistence type="predicted"/>
<dbReference type="InterPro" id="IPR004358">
    <property type="entry name" value="Sig_transdc_His_kin-like_C"/>
</dbReference>
<evidence type="ECO:0000256" key="5">
    <source>
        <dbReference type="ARBA" id="ARBA00022777"/>
    </source>
</evidence>
<dbReference type="InterPro" id="IPR036890">
    <property type="entry name" value="HATPase_C_sf"/>
</dbReference>
<dbReference type="FunFam" id="3.30.565.10:FF:000006">
    <property type="entry name" value="Sensor histidine kinase WalK"/>
    <property type="match status" value="1"/>
</dbReference>
<dbReference type="InterPro" id="IPR050736">
    <property type="entry name" value="Sensor_HK_Regulatory"/>
</dbReference>
<comment type="catalytic activity">
    <reaction evidence="1">
        <text>ATP + protein L-histidine = ADP + protein N-phospho-L-histidine.</text>
        <dbReference type="EC" id="2.7.13.3"/>
    </reaction>
</comment>
<evidence type="ECO:0000256" key="7">
    <source>
        <dbReference type="SAM" id="Phobius"/>
    </source>
</evidence>
<dbReference type="Proteomes" id="UP000229383">
    <property type="component" value="Unassembled WGS sequence"/>
</dbReference>
<dbReference type="CDD" id="cd00075">
    <property type="entry name" value="HATPase"/>
    <property type="match status" value="1"/>
</dbReference>
<dbReference type="CDD" id="cd00082">
    <property type="entry name" value="HisKA"/>
    <property type="match status" value="1"/>
</dbReference>
<dbReference type="PANTHER" id="PTHR43711">
    <property type="entry name" value="TWO-COMPONENT HISTIDINE KINASE"/>
    <property type="match status" value="1"/>
</dbReference>
<dbReference type="PROSITE" id="PS50109">
    <property type="entry name" value="HIS_KIN"/>
    <property type="match status" value="1"/>
</dbReference>
<dbReference type="PRINTS" id="PR00344">
    <property type="entry name" value="BCTRLSENSOR"/>
</dbReference>
<dbReference type="GO" id="GO:0000155">
    <property type="term" value="F:phosphorelay sensor kinase activity"/>
    <property type="evidence" value="ECO:0007669"/>
    <property type="project" value="InterPro"/>
</dbReference>
<dbReference type="InterPro" id="IPR003594">
    <property type="entry name" value="HATPase_dom"/>
</dbReference>
<dbReference type="SUPFAM" id="SSF47384">
    <property type="entry name" value="Homodimeric domain of signal transducing histidine kinase"/>
    <property type="match status" value="1"/>
</dbReference>
<reference evidence="10" key="1">
    <citation type="submission" date="2017-09" db="EMBL/GenBank/DDBJ databases">
        <title>Depth-based differentiation of microbial function through sediment-hosted aquifers and enrichment of novel symbionts in the deep terrestrial subsurface.</title>
        <authorList>
            <person name="Probst A.J."/>
            <person name="Ladd B."/>
            <person name="Jarett J.K."/>
            <person name="Geller-Mcgrath D.E."/>
            <person name="Sieber C.M.K."/>
            <person name="Emerson J.B."/>
            <person name="Anantharaman K."/>
            <person name="Thomas B.C."/>
            <person name="Malmstrom R."/>
            <person name="Stieglmeier M."/>
            <person name="Klingl A."/>
            <person name="Woyke T."/>
            <person name="Ryan C.M."/>
            <person name="Banfield J.F."/>
        </authorList>
    </citation>
    <scope>NUCLEOTIDE SEQUENCE [LARGE SCALE GENOMIC DNA]</scope>
</reference>
<keyword evidence="7" id="KW-0472">Membrane</keyword>
<keyword evidence="6" id="KW-0902">Two-component regulatory system</keyword>
<dbReference type="InterPro" id="IPR005467">
    <property type="entry name" value="His_kinase_dom"/>
</dbReference>
<evidence type="ECO:0000256" key="2">
    <source>
        <dbReference type="ARBA" id="ARBA00012438"/>
    </source>
</evidence>
<gene>
    <name evidence="9" type="ORF">COU46_01410</name>
</gene>
<evidence type="ECO:0000256" key="3">
    <source>
        <dbReference type="ARBA" id="ARBA00022553"/>
    </source>
</evidence>
<dbReference type="Gene3D" id="1.10.287.130">
    <property type="match status" value="1"/>
</dbReference>
<dbReference type="Pfam" id="PF00512">
    <property type="entry name" value="HisKA"/>
    <property type="match status" value="1"/>
</dbReference>
<sequence>MKTDLDNFFPPYIRRWATPFVLTIVWLVAINLIWLIPTVKDLRHSASVLALEIADRVKHDISLTIADVTDELNSAARQIGIEPERSGFILRDLMKRSDLFVSVAYVDRSGKEIERIDKFRLITKDDLLDHSKSSYFYLALSGSTGFSKIFLSSFLEPRIYIAVPEYNIRDPEHIIVAEVNLRNFIKLVSSLGREQGHIYVVDKKGFQFLHPDIGEALKRVNFLSRSIVEKVIVDGNIADGLSSEDSYVNESGEKVFAVGIPITEMGWGVFVEQPRGYALSGEKQVISFALITVILGAIIFLIIVKGNIRFSQLNDRLKILLGESEETAKILIRRDLELTKANEGLMGLDIVKSQFVSIAAHQLRTPLTGIKWSLHSLLEGDAGSLNENQKEMTVDATQATERLVKLINDLLDTSRLEEGRFEFKLTKQDMMPLIEMVVREHETITKEKKIDVSLIWPKIKLPLVNIDADKLKIALDNILDNAIKYTYKNGKINIKVAVYKKRIVVSIEDSGIGIPKEQQPRVFSKFFRGRNAQLMQTSGTGLGLSMSKEIIEKHEGSMGFFSEEGKGSMFYFTLPLEDMG</sequence>
<dbReference type="InterPro" id="IPR036097">
    <property type="entry name" value="HisK_dim/P_sf"/>
</dbReference>
<keyword evidence="7" id="KW-0812">Transmembrane</keyword>
<dbReference type="SMART" id="SM00387">
    <property type="entry name" value="HATPase_c"/>
    <property type="match status" value="1"/>
</dbReference>
<comment type="caution">
    <text evidence="9">The sequence shown here is derived from an EMBL/GenBank/DDBJ whole genome shotgun (WGS) entry which is preliminary data.</text>
</comment>
<feature type="transmembrane region" description="Helical" evidence="7">
    <location>
        <begin position="285"/>
        <end position="304"/>
    </location>
</feature>
<feature type="transmembrane region" description="Helical" evidence="7">
    <location>
        <begin position="16"/>
        <end position="36"/>
    </location>
</feature>
<keyword evidence="4" id="KW-0808">Transferase</keyword>
<protein>
    <recommendedName>
        <fullName evidence="2">histidine kinase</fullName>
        <ecNumber evidence="2">2.7.13.3</ecNumber>
    </recommendedName>
</protein>
<accession>A0A2H0TFX8</accession>
<dbReference type="InterPro" id="IPR003661">
    <property type="entry name" value="HisK_dim/P_dom"/>
</dbReference>
<dbReference type="EC" id="2.7.13.3" evidence="2"/>
<organism evidence="9 10">
    <name type="scientific">Candidatus Niyogibacteria bacterium CG10_big_fil_rev_8_21_14_0_10_42_19</name>
    <dbReference type="NCBI Taxonomy" id="1974725"/>
    <lineage>
        <taxon>Bacteria</taxon>
        <taxon>Candidatus Niyogiibacteriota</taxon>
    </lineage>
</organism>
<name>A0A2H0TFX8_9BACT</name>
<dbReference type="AlphaFoldDB" id="A0A2H0TFX8"/>
<dbReference type="EMBL" id="PFCN01000017">
    <property type="protein sequence ID" value="PIR70450.1"/>
    <property type="molecule type" value="Genomic_DNA"/>
</dbReference>
<evidence type="ECO:0000313" key="9">
    <source>
        <dbReference type="EMBL" id="PIR70450.1"/>
    </source>
</evidence>
<dbReference type="Pfam" id="PF02518">
    <property type="entry name" value="HATPase_c"/>
    <property type="match status" value="1"/>
</dbReference>
<feature type="domain" description="Histidine kinase" evidence="8">
    <location>
        <begin position="358"/>
        <end position="578"/>
    </location>
</feature>
<dbReference type="CDD" id="cd18774">
    <property type="entry name" value="PDC2_HK_sensor"/>
    <property type="match status" value="1"/>
</dbReference>
<dbReference type="Gene3D" id="3.30.450.20">
    <property type="entry name" value="PAS domain"/>
    <property type="match status" value="1"/>
</dbReference>